<dbReference type="PANTHER" id="PTHR43278">
    <property type="entry name" value="NAD(P)H-DEPENDENT FMN-CONTAINING OXIDOREDUCTASE YWQN-RELATED"/>
    <property type="match status" value="1"/>
</dbReference>
<dbReference type="Gene3D" id="3.40.50.360">
    <property type="match status" value="1"/>
</dbReference>
<evidence type="ECO:0000313" key="5">
    <source>
        <dbReference type="Proteomes" id="UP000468581"/>
    </source>
</evidence>
<dbReference type="PANTHER" id="PTHR43278:SF4">
    <property type="entry name" value="NAD(P)H-DEPENDENT FMN-CONTAINING OXIDOREDUCTASE YWQN-RELATED"/>
    <property type="match status" value="1"/>
</dbReference>
<dbReference type="AlphaFoldDB" id="A0A6P0ULX1"/>
<dbReference type="EMBL" id="JAABOO010000003">
    <property type="protein sequence ID" value="NER14341.1"/>
    <property type="molecule type" value="Genomic_DNA"/>
</dbReference>
<feature type="domain" description="NADPH-dependent FMN reductase-like" evidence="3">
    <location>
        <begin position="5"/>
        <end position="146"/>
    </location>
</feature>
<evidence type="ECO:0000259" key="3">
    <source>
        <dbReference type="Pfam" id="PF03358"/>
    </source>
</evidence>
<evidence type="ECO:0000256" key="1">
    <source>
        <dbReference type="ARBA" id="ARBA00022630"/>
    </source>
</evidence>
<dbReference type="Pfam" id="PF03358">
    <property type="entry name" value="FMN_red"/>
    <property type="match status" value="1"/>
</dbReference>
<dbReference type="InterPro" id="IPR051796">
    <property type="entry name" value="ISF_SsuE-like"/>
</dbReference>
<comment type="caution">
    <text evidence="4">The sequence shown here is derived from an EMBL/GenBank/DDBJ whole genome shotgun (WGS) entry which is preliminary data.</text>
</comment>
<dbReference type="InterPro" id="IPR005025">
    <property type="entry name" value="FMN_Rdtase-like_dom"/>
</dbReference>
<keyword evidence="1" id="KW-0285">Flavoprotein</keyword>
<evidence type="ECO:0000313" key="4">
    <source>
        <dbReference type="EMBL" id="NER14341.1"/>
    </source>
</evidence>
<dbReference type="Proteomes" id="UP000468581">
    <property type="component" value="Unassembled WGS sequence"/>
</dbReference>
<dbReference type="InterPro" id="IPR029039">
    <property type="entry name" value="Flavoprotein-like_sf"/>
</dbReference>
<sequence length="173" mass="19731">MAKGVIIQASSRSNGNTAKIVSLLQEHTSFDIIDLNEKKINHFDYELKNEDDFNGLFKEIVNNYQTIVFATPVYWYSMSGLLKVFLDRISDFLFEEKETGRKLRGMNMALISCGSDKEAIASFNRPFTESANYLGMNYLGDVHSWVEENGIPEEVKLKLIGFSEQLQLNDTLI</sequence>
<accession>A0A6P0ULX1</accession>
<protein>
    <submittedName>
        <fullName evidence="4">FMN reductase</fullName>
    </submittedName>
</protein>
<proteinExistence type="predicted"/>
<keyword evidence="5" id="KW-1185">Reference proteome</keyword>
<dbReference type="RefSeq" id="WP_163607635.1">
    <property type="nucleotide sequence ID" value="NZ_JAABOO010000003.1"/>
</dbReference>
<gene>
    <name evidence="4" type="ORF">GWK08_12885</name>
</gene>
<organism evidence="4 5">
    <name type="scientific">Leptobacterium flavescens</name>
    <dbReference type="NCBI Taxonomy" id="472055"/>
    <lineage>
        <taxon>Bacteria</taxon>
        <taxon>Pseudomonadati</taxon>
        <taxon>Bacteroidota</taxon>
        <taxon>Flavobacteriia</taxon>
        <taxon>Flavobacteriales</taxon>
        <taxon>Flavobacteriaceae</taxon>
        <taxon>Leptobacterium</taxon>
    </lineage>
</organism>
<name>A0A6P0ULX1_9FLAO</name>
<reference evidence="4 5" key="1">
    <citation type="submission" date="2020-01" db="EMBL/GenBank/DDBJ databases">
        <title>Leptobacterium flavescens.</title>
        <authorList>
            <person name="Wang G."/>
        </authorList>
    </citation>
    <scope>NUCLEOTIDE SEQUENCE [LARGE SCALE GENOMIC DNA]</scope>
    <source>
        <strain evidence="4 5">KCTC 22160</strain>
    </source>
</reference>
<keyword evidence="2" id="KW-0288">FMN</keyword>
<dbReference type="GO" id="GO:0016491">
    <property type="term" value="F:oxidoreductase activity"/>
    <property type="evidence" value="ECO:0007669"/>
    <property type="project" value="InterPro"/>
</dbReference>
<evidence type="ECO:0000256" key="2">
    <source>
        <dbReference type="ARBA" id="ARBA00022643"/>
    </source>
</evidence>
<dbReference type="SUPFAM" id="SSF52218">
    <property type="entry name" value="Flavoproteins"/>
    <property type="match status" value="1"/>
</dbReference>